<name>A0AAV4FCR2_9GAST</name>
<sequence length="478" mass="52730">MMASKYIYDEGTDDEVYNDEWAASVDQEVCDVNKMETNFLQAMDWRLFVHPEEFEETLDAIEKQLALKEGLKRGWFTYAELDVLMGPDLIGLVWSGIASEVSKLLASLAAAYVTSVVSMVGSVALATQVSCSLSSATVALVALHSAPLTQVANLLHTQVLLTNPTVRLCGDQGGTDPCQGMVEIGDDSSLVVDSDWQKINHSDVMEAKVEHQPTSAHRNPKALWSPLKETGSGFKAYDTKVNTNNTENLNLRAGDKDGDHTGSRYQTGSFMEEENQHKAPTLSPPLKLAKSSVWSLWFLDSLLSQIWSLSTLRAQPAGNRPMAACSKQRRIVKPSQDCEVNLQDGKTFAGGLNYDLMYAARSKLAFDEGREKLCNNCFDTYSHSGSALKVGNRLGSHDSTRSSTFETYTGKDCSLYVTELCKGIFWGFSGLQSGNLLLSPDKQSFLHGQIFQDFQTKCSLRALSRESNFYNYPSHVQA</sequence>
<evidence type="ECO:0000256" key="2">
    <source>
        <dbReference type="ARBA" id="ARBA00040808"/>
    </source>
</evidence>
<organism evidence="3 4">
    <name type="scientific">Elysia marginata</name>
    <dbReference type="NCBI Taxonomy" id="1093978"/>
    <lineage>
        <taxon>Eukaryota</taxon>
        <taxon>Metazoa</taxon>
        <taxon>Spiralia</taxon>
        <taxon>Lophotrochozoa</taxon>
        <taxon>Mollusca</taxon>
        <taxon>Gastropoda</taxon>
        <taxon>Heterobranchia</taxon>
        <taxon>Euthyneura</taxon>
        <taxon>Panpulmonata</taxon>
        <taxon>Sacoglossa</taxon>
        <taxon>Placobranchoidea</taxon>
        <taxon>Plakobranchidae</taxon>
        <taxon>Elysia</taxon>
    </lineage>
</organism>
<dbReference type="GO" id="GO:0016538">
    <property type="term" value="F:cyclin-dependent protein serine/threonine kinase regulator activity"/>
    <property type="evidence" value="ECO:0007669"/>
    <property type="project" value="TreeGrafter"/>
</dbReference>
<keyword evidence="4" id="KW-1185">Reference proteome</keyword>
<evidence type="ECO:0000313" key="3">
    <source>
        <dbReference type="EMBL" id="GFR70570.1"/>
    </source>
</evidence>
<evidence type="ECO:0000256" key="1">
    <source>
        <dbReference type="ARBA" id="ARBA00038508"/>
    </source>
</evidence>
<dbReference type="GO" id="GO:0019901">
    <property type="term" value="F:protein kinase binding"/>
    <property type="evidence" value="ECO:0007669"/>
    <property type="project" value="InterPro"/>
</dbReference>
<dbReference type="CDD" id="cd20557">
    <property type="entry name" value="CYCLIN_ScPCL1-like"/>
    <property type="match status" value="1"/>
</dbReference>
<dbReference type="PANTHER" id="PTHR15615">
    <property type="match status" value="1"/>
</dbReference>
<evidence type="ECO:0000313" key="4">
    <source>
        <dbReference type="Proteomes" id="UP000762676"/>
    </source>
</evidence>
<proteinExistence type="inferred from homology"/>
<dbReference type="GO" id="GO:0005634">
    <property type="term" value="C:nucleus"/>
    <property type="evidence" value="ECO:0007669"/>
    <property type="project" value="TreeGrafter"/>
</dbReference>
<gene>
    <name evidence="3" type="ORF">ElyMa_000331900</name>
</gene>
<dbReference type="Proteomes" id="UP000762676">
    <property type="component" value="Unassembled WGS sequence"/>
</dbReference>
<protein>
    <recommendedName>
        <fullName evidence="2">Protein CNPPD1</fullName>
    </recommendedName>
</protein>
<accession>A0AAV4FCR2</accession>
<comment type="caution">
    <text evidence="3">The sequence shown here is derived from an EMBL/GenBank/DDBJ whole genome shotgun (WGS) entry which is preliminary data.</text>
</comment>
<dbReference type="PANTHER" id="PTHR15615:SF108">
    <property type="entry name" value="PROTEIN CNPPD1"/>
    <property type="match status" value="1"/>
</dbReference>
<dbReference type="GO" id="GO:0000307">
    <property type="term" value="C:cyclin-dependent protein kinase holoenzyme complex"/>
    <property type="evidence" value="ECO:0007669"/>
    <property type="project" value="TreeGrafter"/>
</dbReference>
<reference evidence="3 4" key="1">
    <citation type="journal article" date="2021" name="Elife">
        <title>Chloroplast acquisition without the gene transfer in kleptoplastic sea slugs, Plakobranchus ocellatus.</title>
        <authorList>
            <person name="Maeda T."/>
            <person name="Takahashi S."/>
            <person name="Yoshida T."/>
            <person name="Shimamura S."/>
            <person name="Takaki Y."/>
            <person name="Nagai Y."/>
            <person name="Toyoda A."/>
            <person name="Suzuki Y."/>
            <person name="Arimoto A."/>
            <person name="Ishii H."/>
            <person name="Satoh N."/>
            <person name="Nishiyama T."/>
            <person name="Hasebe M."/>
            <person name="Maruyama T."/>
            <person name="Minagawa J."/>
            <person name="Obokata J."/>
            <person name="Shigenobu S."/>
        </authorList>
    </citation>
    <scope>NUCLEOTIDE SEQUENCE [LARGE SCALE GENOMIC DNA]</scope>
</reference>
<comment type="similarity">
    <text evidence="1">Belongs to the CNPPD1 family.</text>
</comment>
<dbReference type="EMBL" id="BMAT01000660">
    <property type="protein sequence ID" value="GFR70570.1"/>
    <property type="molecule type" value="Genomic_DNA"/>
</dbReference>
<dbReference type="AlphaFoldDB" id="A0AAV4FCR2"/>
<dbReference type="Gene3D" id="1.10.472.10">
    <property type="entry name" value="Cyclin-like"/>
    <property type="match status" value="1"/>
</dbReference>
<dbReference type="InterPro" id="IPR013922">
    <property type="entry name" value="Cyclin_PHO80-like"/>
</dbReference>